<comment type="caution">
    <text evidence="2">The sequence shown here is derived from an EMBL/GenBank/DDBJ whole genome shotgun (WGS) entry which is preliminary data.</text>
</comment>
<dbReference type="AlphaFoldDB" id="A0A4Q5J338"/>
<keyword evidence="2" id="KW-0067">ATP-binding</keyword>
<evidence type="ECO:0000313" key="2">
    <source>
        <dbReference type="EMBL" id="RYU11949.1"/>
    </source>
</evidence>
<evidence type="ECO:0000259" key="1">
    <source>
        <dbReference type="Pfam" id="PF13581"/>
    </source>
</evidence>
<protein>
    <submittedName>
        <fullName evidence="2">ATP-binding protein</fullName>
    </submittedName>
</protein>
<dbReference type="GO" id="GO:0005524">
    <property type="term" value="F:ATP binding"/>
    <property type="evidence" value="ECO:0007669"/>
    <property type="project" value="UniProtKB-KW"/>
</dbReference>
<name>A0A4Q5J338_9ACTN</name>
<keyword evidence="3" id="KW-1185">Reference proteome</keyword>
<dbReference type="OrthoDB" id="3785402at2"/>
<keyword evidence="2" id="KW-0547">Nucleotide-binding</keyword>
<sequence length="144" mass="15548">MAGEVPAPAEYTVSGLAVPESIELLHDVLAEARADHPSLSEGDMSMIEMAIIEIAGNVVQHAPPGLTVVYTFVLDVHDDRLVGVLSHSGPEVEVADDPEMPDDLMAESGRGLALAEAALDELRHEFTDDQNVWTLVRRREVARA</sequence>
<dbReference type="InterPro" id="IPR036890">
    <property type="entry name" value="HATPase_C_sf"/>
</dbReference>
<proteinExistence type="predicted"/>
<organism evidence="2 3">
    <name type="scientific">Nocardioides iriomotensis</name>
    <dbReference type="NCBI Taxonomy" id="715784"/>
    <lineage>
        <taxon>Bacteria</taxon>
        <taxon>Bacillati</taxon>
        <taxon>Actinomycetota</taxon>
        <taxon>Actinomycetes</taxon>
        <taxon>Propionibacteriales</taxon>
        <taxon>Nocardioidaceae</taxon>
        <taxon>Nocardioides</taxon>
    </lineage>
</organism>
<dbReference type="Proteomes" id="UP000291189">
    <property type="component" value="Unassembled WGS sequence"/>
</dbReference>
<gene>
    <name evidence="2" type="ORF">ETU37_11870</name>
</gene>
<accession>A0A4Q5J338</accession>
<evidence type="ECO:0000313" key="3">
    <source>
        <dbReference type="Proteomes" id="UP000291189"/>
    </source>
</evidence>
<dbReference type="Gene3D" id="3.30.565.10">
    <property type="entry name" value="Histidine kinase-like ATPase, C-terminal domain"/>
    <property type="match status" value="1"/>
</dbReference>
<dbReference type="InterPro" id="IPR003594">
    <property type="entry name" value="HATPase_dom"/>
</dbReference>
<dbReference type="Pfam" id="PF13581">
    <property type="entry name" value="HATPase_c_2"/>
    <property type="match status" value="1"/>
</dbReference>
<dbReference type="EMBL" id="SDPU01000022">
    <property type="protein sequence ID" value="RYU11949.1"/>
    <property type="molecule type" value="Genomic_DNA"/>
</dbReference>
<feature type="domain" description="Histidine kinase/HSP90-like ATPase" evidence="1">
    <location>
        <begin position="19"/>
        <end position="134"/>
    </location>
</feature>
<dbReference type="RefSeq" id="WP_129987537.1">
    <property type="nucleotide sequence ID" value="NZ_SDPU01000022.1"/>
</dbReference>
<reference evidence="2 3" key="1">
    <citation type="submission" date="2019-01" db="EMBL/GenBank/DDBJ databases">
        <title>Nocardioides guangzhouensis sp. nov., an actinobacterium isolated from soil.</title>
        <authorList>
            <person name="Fu Y."/>
            <person name="Cai Y."/>
            <person name="Lin Z."/>
            <person name="Chen P."/>
        </authorList>
    </citation>
    <scope>NUCLEOTIDE SEQUENCE [LARGE SCALE GENOMIC DNA]</scope>
    <source>
        <strain evidence="2 3">NBRC 105384</strain>
    </source>
</reference>